<evidence type="ECO:0000256" key="5">
    <source>
        <dbReference type="ARBA" id="ARBA00022833"/>
    </source>
</evidence>
<keyword evidence="4 11" id="KW-0479">Metal-binding</keyword>
<feature type="non-terminal residue" evidence="14">
    <location>
        <position position="1"/>
    </location>
</feature>
<protein>
    <recommendedName>
        <fullName evidence="13">p53 DNA-binding domain-containing protein</fullName>
    </recommendedName>
</protein>
<comment type="similarity">
    <text evidence="2">Belongs to the p53 family.</text>
</comment>
<evidence type="ECO:0000259" key="13">
    <source>
        <dbReference type="Pfam" id="PF00870"/>
    </source>
</evidence>
<evidence type="ECO:0000256" key="8">
    <source>
        <dbReference type="ARBA" id="ARBA00023159"/>
    </source>
</evidence>
<dbReference type="Pfam" id="PF00870">
    <property type="entry name" value="P53"/>
    <property type="match status" value="1"/>
</dbReference>
<dbReference type="InterPro" id="IPR011615">
    <property type="entry name" value="p53_DNA-bd"/>
</dbReference>
<sequence>TTTSMVKTLLPNGQQEPDFQRQETHSQITFNQQQSQSTYQQGFPNISHETVTEILNEAEFSKGGSKAISQTEYDNWLIKQSTEEIPEPVPKFPNKENYPGNHGFTLKIPDKPSHLVMSSSTSSGFRHMYSNNEKFLSVYVTHNAGSEAKIRVFVVFSKDSDRIHQVNPCLNDQDASHPNHMFLVKGNVEPRWDNINHPSVLVSPFKIVENINGTNGCSNYHFEIQFLCLSTCFKKRKKLTLFCQLEKNGKILGCECFDLKVSASPKRDAKLASGSIISAGKKRKNNSHNEEYPPLKKQGSSTENLDEVIEKMVRIKQHTRFYEYMESYFKSRCPEEYERCCTQYQPTP</sequence>
<evidence type="ECO:0000256" key="1">
    <source>
        <dbReference type="ARBA" id="ARBA00004123"/>
    </source>
</evidence>
<dbReference type="PANTHER" id="PTHR11447">
    <property type="entry name" value="CELLULAR TUMOR ANTIGEN P53"/>
    <property type="match status" value="1"/>
</dbReference>
<keyword evidence="15" id="KW-1185">Reference proteome</keyword>
<evidence type="ECO:0000256" key="10">
    <source>
        <dbReference type="ARBA" id="ARBA00023242"/>
    </source>
</evidence>
<dbReference type="PANTHER" id="PTHR11447:SF16">
    <property type="entry name" value="P53 PROTEIN LONG FORM VARIANT 1"/>
    <property type="match status" value="1"/>
</dbReference>
<feature type="binding site" evidence="11">
    <location>
        <position position="228"/>
    </location>
    <ligand>
        <name>Zn(2+)</name>
        <dbReference type="ChEBI" id="CHEBI:29105"/>
    </ligand>
</feature>
<feature type="binding site" evidence="11">
    <location>
        <position position="169"/>
    </location>
    <ligand>
        <name>Zn(2+)</name>
        <dbReference type="ChEBI" id="CHEBI:29105"/>
    </ligand>
</feature>
<keyword evidence="10" id="KW-0539">Nucleus</keyword>
<feature type="domain" description="p53 DNA-binding" evidence="13">
    <location>
        <begin position="95"/>
        <end position="271"/>
    </location>
</feature>
<proteinExistence type="inferred from homology"/>
<evidence type="ECO:0000256" key="4">
    <source>
        <dbReference type="ARBA" id="ARBA00022723"/>
    </source>
</evidence>
<evidence type="ECO:0000256" key="2">
    <source>
        <dbReference type="ARBA" id="ARBA00006167"/>
    </source>
</evidence>
<dbReference type="InterPro" id="IPR012346">
    <property type="entry name" value="p53/RUNT-type_TF_DNA-bd_sf"/>
</dbReference>
<dbReference type="GO" id="GO:0005634">
    <property type="term" value="C:nucleus"/>
    <property type="evidence" value="ECO:0007669"/>
    <property type="project" value="UniProtKB-SubCell"/>
</dbReference>
<evidence type="ECO:0000256" key="12">
    <source>
        <dbReference type="SAM" id="MobiDB-lite"/>
    </source>
</evidence>
<keyword evidence="8" id="KW-0010">Activator</keyword>
<comment type="caution">
    <text evidence="14">The sequence shown here is derived from an EMBL/GenBank/DDBJ whole genome shotgun (WGS) entry which is preliminary data.</text>
</comment>
<dbReference type="Proteomes" id="UP001497623">
    <property type="component" value="Unassembled WGS sequence"/>
</dbReference>
<evidence type="ECO:0000256" key="6">
    <source>
        <dbReference type="ARBA" id="ARBA00023015"/>
    </source>
</evidence>
<dbReference type="AlphaFoldDB" id="A0AAV2S6I3"/>
<dbReference type="GO" id="GO:0000978">
    <property type="term" value="F:RNA polymerase II cis-regulatory region sequence-specific DNA binding"/>
    <property type="evidence" value="ECO:0007669"/>
    <property type="project" value="TreeGrafter"/>
</dbReference>
<dbReference type="InterPro" id="IPR008967">
    <property type="entry name" value="p53-like_TF_DNA-bd_sf"/>
</dbReference>
<evidence type="ECO:0000256" key="3">
    <source>
        <dbReference type="ARBA" id="ARBA00022703"/>
    </source>
</evidence>
<accession>A0AAV2S6I3</accession>
<gene>
    <name evidence="14" type="ORF">MNOR_LOCUS32888</name>
</gene>
<keyword evidence="6" id="KW-0805">Transcription regulation</keyword>
<evidence type="ECO:0000256" key="9">
    <source>
        <dbReference type="ARBA" id="ARBA00023163"/>
    </source>
</evidence>
<feature type="region of interest" description="Disordered" evidence="12">
    <location>
        <begin position="280"/>
        <end position="302"/>
    </location>
</feature>
<organism evidence="14 15">
    <name type="scientific">Meganyctiphanes norvegica</name>
    <name type="common">Northern krill</name>
    <name type="synonym">Thysanopoda norvegica</name>
    <dbReference type="NCBI Taxonomy" id="48144"/>
    <lineage>
        <taxon>Eukaryota</taxon>
        <taxon>Metazoa</taxon>
        <taxon>Ecdysozoa</taxon>
        <taxon>Arthropoda</taxon>
        <taxon>Crustacea</taxon>
        <taxon>Multicrustacea</taxon>
        <taxon>Malacostraca</taxon>
        <taxon>Eumalacostraca</taxon>
        <taxon>Eucarida</taxon>
        <taxon>Euphausiacea</taxon>
        <taxon>Euphausiidae</taxon>
        <taxon>Meganyctiphanes</taxon>
    </lineage>
</organism>
<keyword evidence="9" id="KW-0804">Transcription</keyword>
<feature type="binding site" evidence="11">
    <location>
        <position position="232"/>
    </location>
    <ligand>
        <name>Zn(2+)</name>
        <dbReference type="ChEBI" id="CHEBI:29105"/>
    </ligand>
</feature>
<dbReference type="EMBL" id="CAXKWB010045805">
    <property type="protein sequence ID" value="CAL4162824.1"/>
    <property type="molecule type" value="Genomic_DNA"/>
</dbReference>
<dbReference type="GO" id="GO:0000981">
    <property type="term" value="F:DNA-binding transcription factor activity, RNA polymerase II-specific"/>
    <property type="evidence" value="ECO:0007669"/>
    <property type="project" value="TreeGrafter"/>
</dbReference>
<keyword evidence="7" id="KW-0238">DNA-binding</keyword>
<evidence type="ECO:0000256" key="11">
    <source>
        <dbReference type="PIRSR" id="PIRSR602117-1"/>
    </source>
</evidence>
<dbReference type="InterPro" id="IPR002117">
    <property type="entry name" value="p53_tumour_suppressor"/>
</dbReference>
<evidence type="ECO:0000256" key="7">
    <source>
        <dbReference type="ARBA" id="ARBA00023125"/>
    </source>
</evidence>
<dbReference type="GO" id="GO:0046872">
    <property type="term" value="F:metal ion binding"/>
    <property type="evidence" value="ECO:0007669"/>
    <property type="project" value="UniProtKB-KW"/>
</dbReference>
<evidence type="ECO:0000313" key="14">
    <source>
        <dbReference type="EMBL" id="CAL4162824.1"/>
    </source>
</evidence>
<dbReference type="SUPFAM" id="SSF49417">
    <property type="entry name" value="p53-like transcription factors"/>
    <property type="match status" value="1"/>
</dbReference>
<name>A0AAV2S6I3_MEGNR</name>
<dbReference type="GO" id="GO:0006915">
    <property type="term" value="P:apoptotic process"/>
    <property type="evidence" value="ECO:0007669"/>
    <property type="project" value="UniProtKB-KW"/>
</dbReference>
<reference evidence="14 15" key="1">
    <citation type="submission" date="2024-05" db="EMBL/GenBank/DDBJ databases">
        <authorList>
            <person name="Wallberg A."/>
        </authorList>
    </citation>
    <scope>NUCLEOTIDE SEQUENCE [LARGE SCALE GENOMIC DNA]</scope>
</reference>
<keyword evidence="3" id="KW-0053">Apoptosis</keyword>
<evidence type="ECO:0000313" key="15">
    <source>
        <dbReference type="Proteomes" id="UP001497623"/>
    </source>
</evidence>
<dbReference type="Gene3D" id="2.60.40.720">
    <property type="match status" value="1"/>
</dbReference>
<keyword evidence="5 11" id="KW-0862">Zinc</keyword>
<comment type="cofactor">
    <cofactor evidence="11">
        <name>Zn(2+)</name>
        <dbReference type="ChEBI" id="CHEBI:29105"/>
    </cofactor>
    <text evidence="11">Binds 1 zinc ion per subunit.</text>
</comment>
<comment type="subcellular location">
    <subcellularLocation>
        <location evidence="1">Nucleus</location>
    </subcellularLocation>
</comment>